<evidence type="ECO:0000313" key="3">
    <source>
        <dbReference type="EMBL" id="KMM39411.1"/>
    </source>
</evidence>
<sequence>MKQFLYKLSLIPALLEESNWTEKENSIVAEHFHSLQQLLKNNTLIMAGRTTNNDPSSFGIVVIQASSEDEAEKLMRNDPAVRNGIMTAELFPYQVALYNEEFTVKQTS</sequence>
<protein>
    <recommendedName>
        <fullName evidence="2">YCII-related domain-containing protein</fullName>
    </recommendedName>
</protein>
<dbReference type="EMBL" id="LELK01000001">
    <property type="protein sequence ID" value="KMM39411.1"/>
    <property type="molecule type" value="Genomic_DNA"/>
</dbReference>
<dbReference type="OrthoDB" id="8589613at2"/>
<reference evidence="3" key="1">
    <citation type="submission" date="2015-06" db="EMBL/GenBank/DDBJ databases">
        <authorList>
            <person name="Liu B."/>
            <person name="Wang J."/>
            <person name="Zhu Y."/>
            <person name="Liu G."/>
            <person name="Chen Q."/>
            <person name="Zheng C."/>
            <person name="Che J."/>
            <person name="Ge C."/>
            <person name="Shi H."/>
            <person name="Pan Z."/>
            <person name="Liu X."/>
        </authorList>
    </citation>
    <scope>NUCLEOTIDE SEQUENCE [LARGE SCALE GENOMIC DNA]</scope>
    <source>
        <strain evidence="3">DSM 16346</strain>
    </source>
</reference>
<keyword evidence="4" id="KW-1185">Reference proteome</keyword>
<dbReference type="SUPFAM" id="SSF54909">
    <property type="entry name" value="Dimeric alpha+beta barrel"/>
    <property type="match status" value="1"/>
</dbReference>
<dbReference type="InterPro" id="IPR005545">
    <property type="entry name" value="YCII"/>
</dbReference>
<name>A0A0J6CSX9_9BACL</name>
<feature type="domain" description="YCII-related" evidence="2">
    <location>
        <begin position="21"/>
        <end position="87"/>
    </location>
</feature>
<dbReference type="Gene3D" id="3.30.70.1060">
    <property type="entry name" value="Dimeric alpha+beta barrel"/>
    <property type="match status" value="1"/>
</dbReference>
<evidence type="ECO:0000256" key="1">
    <source>
        <dbReference type="ARBA" id="ARBA00007689"/>
    </source>
</evidence>
<comment type="similarity">
    <text evidence="1">Belongs to the YciI family.</text>
</comment>
<comment type="caution">
    <text evidence="3">The sequence shown here is derived from an EMBL/GenBank/DDBJ whole genome shotgun (WGS) entry which is preliminary data.</text>
</comment>
<evidence type="ECO:0000313" key="4">
    <source>
        <dbReference type="Proteomes" id="UP000035996"/>
    </source>
</evidence>
<accession>A0A0J6CSX9</accession>
<dbReference type="InterPro" id="IPR011008">
    <property type="entry name" value="Dimeric_a/b-barrel"/>
</dbReference>
<gene>
    <name evidence="3" type="ORF">AB986_09495</name>
</gene>
<dbReference type="RefSeq" id="WP_048310581.1">
    <property type="nucleotide sequence ID" value="NZ_CP119526.1"/>
</dbReference>
<dbReference type="AlphaFoldDB" id="A0A0J6CSX9"/>
<dbReference type="Proteomes" id="UP000035996">
    <property type="component" value="Unassembled WGS sequence"/>
</dbReference>
<dbReference type="STRING" id="157733.AB986_09495"/>
<organism evidence="3 4">
    <name type="scientific">Guptibacillus hwajinpoensis</name>
    <dbReference type="NCBI Taxonomy" id="208199"/>
    <lineage>
        <taxon>Bacteria</taxon>
        <taxon>Bacillati</taxon>
        <taxon>Bacillota</taxon>
        <taxon>Bacilli</taxon>
        <taxon>Bacillales</taxon>
        <taxon>Guptibacillaceae</taxon>
        <taxon>Guptibacillus</taxon>
    </lineage>
</organism>
<proteinExistence type="inferred from homology"/>
<evidence type="ECO:0000259" key="2">
    <source>
        <dbReference type="Pfam" id="PF03795"/>
    </source>
</evidence>
<dbReference type="Pfam" id="PF03795">
    <property type="entry name" value="YCII"/>
    <property type="match status" value="1"/>
</dbReference>